<keyword evidence="3" id="KW-1185">Reference proteome</keyword>
<name>A0A9N8KLB9_9PEZI</name>
<feature type="compositionally biased region" description="Basic and acidic residues" evidence="1">
    <location>
        <begin position="141"/>
        <end position="155"/>
    </location>
</feature>
<dbReference type="Proteomes" id="UP000745764">
    <property type="component" value="Unassembled WGS sequence"/>
</dbReference>
<proteinExistence type="predicted"/>
<feature type="region of interest" description="Disordered" evidence="1">
    <location>
        <begin position="127"/>
        <end position="155"/>
    </location>
</feature>
<sequence>MPLEEYTQLHEDLSKVIILCNHLAAHCTDLRIRTFEDFSAVTGYSVEHITQAWNLGHTSAGNITRFITKIGWRNKREARRRAEMEWRSGHTNHRPRYLFMMPRRQVLIDETIDHLAVTHSACVSASSSLSSSQPDIGNSHDMGDLPERIRKFSTS</sequence>
<organism evidence="2 3">
    <name type="scientific">Aureobasidium uvarum</name>
    <dbReference type="NCBI Taxonomy" id="2773716"/>
    <lineage>
        <taxon>Eukaryota</taxon>
        <taxon>Fungi</taxon>
        <taxon>Dikarya</taxon>
        <taxon>Ascomycota</taxon>
        <taxon>Pezizomycotina</taxon>
        <taxon>Dothideomycetes</taxon>
        <taxon>Dothideomycetidae</taxon>
        <taxon>Dothideales</taxon>
        <taxon>Saccotheciaceae</taxon>
        <taxon>Aureobasidium</taxon>
    </lineage>
</organism>
<dbReference type="EMBL" id="CAINUL010000017">
    <property type="protein sequence ID" value="CAD0114157.1"/>
    <property type="molecule type" value="Genomic_DNA"/>
</dbReference>
<evidence type="ECO:0000313" key="3">
    <source>
        <dbReference type="Proteomes" id="UP000745764"/>
    </source>
</evidence>
<dbReference type="OrthoDB" id="3914869at2759"/>
<reference evidence="2" key="1">
    <citation type="submission" date="2020-06" db="EMBL/GenBank/DDBJ databases">
        <authorList>
            <person name="Onetto C."/>
        </authorList>
    </citation>
    <scope>NUCLEOTIDE SEQUENCE</scope>
</reference>
<evidence type="ECO:0000256" key="1">
    <source>
        <dbReference type="SAM" id="MobiDB-lite"/>
    </source>
</evidence>
<protein>
    <submittedName>
        <fullName evidence="2">Uncharacterized protein</fullName>
    </submittedName>
</protein>
<gene>
    <name evidence="2" type="ORF">AWRI4620_LOCUS8412</name>
</gene>
<dbReference type="AlphaFoldDB" id="A0A9N8KLB9"/>
<evidence type="ECO:0000313" key="2">
    <source>
        <dbReference type="EMBL" id="CAD0114157.1"/>
    </source>
</evidence>
<comment type="caution">
    <text evidence="2">The sequence shown here is derived from an EMBL/GenBank/DDBJ whole genome shotgun (WGS) entry which is preliminary data.</text>
</comment>
<accession>A0A9N8KLB9</accession>